<name>A0A839ECI6_9MICO</name>
<dbReference type="AlphaFoldDB" id="A0A839ECI6"/>
<dbReference type="RefSeq" id="WP_182490970.1">
    <property type="nucleotide sequence ID" value="NZ_BAAAOV010000016.1"/>
</dbReference>
<dbReference type="EMBL" id="JACGWX010000004">
    <property type="protein sequence ID" value="MBA8848162.1"/>
    <property type="molecule type" value="Genomic_DNA"/>
</dbReference>
<evidence type="ECO:0000313" key="2">
    <source>
        <dbReference type="Proteomes" id="UP000585905"/>
    </source>
</evidence>
<gene>
    <name evidence="1" type="ORF">FHX53_001761</name>
</gene>
<evidence type="ECO:0000313" key="1">
    <source>
        <dbReference type="EMBL" id="MBA8848162.1"/>
    </source>
</evidence>
<dbReference type="Pfam" id="PF13196">
    <property type="entry name" value="DUF4012"/>
    <property type="match status" value="1"/>
</dbReference>
<keyword evidence="2" id="KW-1185">Reference proteome</keyword>
<dbReference type="InterPro" id="IPR025101">
    <property type="entry name" value="DUF4012"/>
</dbReference>
<dbReference type="Proteomes" id="UP000585905">
    <property type="component" value="Unassembled WGS sequence"/>
</dbReference>
<organism evidence="1 2">
    <name type="scientific">Microcella alkalica</name>
    <dbReference type="NCBI Taxonomy" id="355930"/>
    <lineage>
        <taxon>Bacteria</taxon>
        <taxon>Bacillati</taxon>
        <taxon>Actinomycetota</taxon>
        <taxon>Actinomycetes</taxon>
        <taxon>Micrococcales</taxon>
        <taxon>Microbacteriaceae</taxon>
        <taxon>Microcella</taxon>
    </lineage>
</organism>
<protein>
    <recommendedName>
        <fullName evidence="3">DUF4012 domain-containing protein</fullName>
    </recommendedName>
</protein>
<reference evidence="1 2" key="1">
    <citation type="submission" date="2020-07" db="EMBL/GenBank/DDBJ databases">
        <title>Sequencing the genomes of 1000 actinobacteria strains.</title>
        <authorList>
            <person name="Klenk H.-P."/>
        </authorList>
    </citation>
    <scope>NUCLEOTIDE SEQUENCE [LARGE SCALE GENOMIC DNA]</scope>
    <source>
        <strain evidence="1 2">DSM 19663</strain>
    </source>
</reference>
<comment type="caution">
    <text evidence="1">The sequence shown here is derived from an EMBL/GenBank/DDBJ whole genome shotgun (WGS) entry which is preliminary data.</text>
</comment>
<evidence type="ECO:0008006" key="3">
    <source>
        <dbReference type="Google" id="ProtNLM"/>
    </source>
</evidence>
<sequence length="588" mass="60862">MAVLLIAVAAWVAFRGIAARDQLLGALPIAESVKAQVSAGDGDIAAELDELQERTRSARELTSDPVWRAVELLPWAGQNLRAFREAAATVDDVAADALPPLGELAASVTLSSLTPRDGAIDLQPIRDAGPALAEAAAALESANERAKAIETAGTIPQIRDAVGQLVGLVNETSEIVSGLDTAAQLLPGMLGGDEPRDYLLMFMNNAELRAGGGIPGAVSILRADQGSLDIVAQSSATALGEFTPAPLPLTDAERILFGEATGLFIQNVTATPVFSRSAELAQAMWAERHGETVDGVIAMDVRALARILQATGPVELAGGIELTSDNAVQVLLSDVYRDIPEPGQQDLFFADAAQRIFSAVTDGSANPGALVDALVNGVGNKRIVVWSDRDHEQTVLAEIELDGGLPESTETITRFGVYLNDSTGAKMNYYLDAAITAGAVVCREDERPSYRVAVRLENAAPADAATSLPDYVTGGGAFGVPPGVIRTNVAVYGPAGSIAYEVRLDDTSTGFASTEHDGLTAVAATVDLQPGQTGVLEVLFLGAAGTAERVDIEHTPAAATVLLTPNGPVDCADVAPAGTNGNVPNPQG</sequence>
<accession>A0A839ECI6</accession>
<proteinExistence type="predicted"/>